<dbReference type="InterPro" id="IPR047715">
    <property type="entry name" value="EboA_dom"/>
</dbReference>
<gene>
    <name evidence="1" type="ORF">ACFOHL_07155</name>
</gene>
<protein>
    <submittedName>
        <fullName evidence="1">EboA domain-containing protein</fullName>
    </submittedName>
</protein>
<dbReference type="RefSeq" id="WP_376919531.1">
    <property type="nucleotide sequence ID" value="NZ_JBHRSW010000010.1"/>
</dbReference>
<proteinExistence type="predicted"/>
<dbReference type="NCBIfam" id="NF035938">
    <property type="entry name" value="EboA_domain"/>
    <property type="match status" value="1"/>
</dbReference>
<evidence type="ECO:0000313" key="1">
    <source>
        <dbReference type="EMBL" id="MFC3121394.1"/>
    </source>
</evidence>
<keyword evidence="2" id="KW-1185">Reference proteome</keyword>
<dbReference type="Proteomes" id="UP001595478">
    <property type="component" value="Unassembled WGS sequence"/>
</dbReference>
<accession>A0ABV7FM56</accession>
<organism evidence="1 2">
    <name type="scientific">Agaribacter flavus</name>
    <dbReference type="NCBI Taxonomy" id="1902781"/>
    <lineage>
        <taxon>Bacteria</taxon>
        <taxon>Pseudomonadati</taxon>
        <taxon>Pseudomonadota</taxon>
        <taxon>Gammaproteobacteria</taxon>
        <taxon>Alteromonadales</taxon>
        <taxon>Alteromonadaceae</taxon>
        <taxon>Agaribacter</taxon>
    </lineage>
</organism>
<evidence type="ECO:0000313" key="2">
    <source>
        <dbReference type="Proteomes" id="UP001595478"/>
    </source>
</evidence>
<comment type="caution">
    <text evidence="1">The sequence shown here is derived from an EMBL/GenBank/DDBJ whole genome shotgun (WGS) entry which is preliminary data.</text>
</comment>
<dbReference type="EMBL" id="JBHRSW010000010">
    <property type="protein sequence ID" value="MFC3121394.1"/>
    <property type="molecule type" value="Genomic_DNA"/>
</dbReference>
<sequence length="260" mass="29610">MALDVTIRVSVREQLGVIWHTQMSTKERDWLLKGFDCLKNTDDPINELLNLSASVNRQIQSDVTFSALGHCSSSELVRIALVLEVLVSHQELSFKKLAKAYYQYGDSQEKCALLKGFDVFDNNGEALDTALRATRCNSREEFAALALNNAYPSKHFEELNFNQLVLKALHQGLDISNLLGLPQRINEALVNMCFSYVVEQALAERIPPASIWMAIRYTDLSDEHKLVFKKYCQHFIDRDKGHEDHIRAQIELQGIQNVPM</sequence>
<reference evidence="2" key="1">
    <citation type="journal article" date="2019" name="Int. J. Syst. Evol. Microbiol.">
        <title>The Global Catalogue of Microorganisms (GCM) 10K type strain sequencing project: providing services to taxonomists for standard genome sequencing and annotation.</title>
        <authorList>
            <consortium name="The Broad Institute Genomics Platform"/>
            <consortium name="The Broad Institute Genome Sequencing Center for Infectious Disease"/>
            <person name="Wu L."/>
            <person name="Ma J."/>
        </authorList>
    </citation>
    <scope>NUCLEOTIDE SEQUENCE [LARGE SCALE GENOMIC DNA]</scope>
    <source>
        <strain evidence="2">KCTC 52473</strain>
    </source>
</reference>
<name>A0ABV7FM56_9ALTE</name>